<dbReference type="SUPFAM" id="SSF46785">
    <property type="entry name" value="Winged helix' DNA-binding domain"/>
    <property type="match status" value="1"/>
</dbReference>
<feature type="domain" description="HTH gntR-type" evidence="6">
    <location>
        <begin position="22"/>
        <end position="90"/>
    </location>
</feature>
<keyword evidence="3" id="KW-0805">Transcription regulation</keyword>
<dbReference type="Proteomes" id="UP001596039">
    <property type="component" value="Unassembled WGS sequence"/>
</dbReference>
<dbReference type="PROSITE" id="PS50949">
    <property type="entry name" value="HTH_GNTR"/>
    <property type="match status" value="1"/>
</dbReference>
<keyword evidence="7" id="KW-0032">Aminotransferase</keyword>
<dbReference type="RefSeq" id="WP_386739855.1">
    <property type="nucleotide sequence ID" value="NZ_JBHSMG010000002.1"/>
</dbReference>
<dbReference type="EMBL" id="JBHSMG010000002">
    <property type="protein sequence ID" value="MFC5502153.1"/>
    <property type="molecule type" value="Genomic_DNA"/>
</dbReference>
<dbReference type="Gene3D" id="1.10.10.10">
    <property type="entry name" value="Winged helix-like DNA-binding domain superfamily/Winged helix DNA-binding domain"/>
    <property type="match status" value="1"/>
</dbReference>
<sequence>MSSLSARALASALGSWRGISSAPAYAALADRIRLLVLDGRLALGARLPAERELAAQLSLSRTTISAAYAELRDSGYLESLRGSGSIVRLPFRGAAPLEAIAPAHLLDFSKATLPAVPAVAAAAERASALLPAYLGESGFDPIGLRALRQALADRFTMRGLPTDADEVMITVGAQHAIGLLARTLLSRGDRALVESPSYPHASEALRANGARLVPVAVTTEDGWDELGLEQTFQRTSPTLGYLMPDNHNPTGRSMPVELRERTIAFAAEQGTTLIADETMGELGFADLSADARPIPPFAASAGADTRARLVTVGSVGKTVWGGLRVGWIRADRELIQRIARVRYSSDLGTPVFDQLVVLELLGDYDPILVDRRAYLRAGRDHLLAALRARLPQWTLPVPEGGLTLWVNLGAPVSSQLALAARNEGLVIAAGPRFGMNGVFERFLRVPFSHPPELIDRAVEALAAAWNGVARHPVVFAQEDLAEVV</sequence>
<dbReference type="InterPro" id="IPR036388">
    <property type="entry name" value="WH-like_DNA-bd_sf"/>
</dbReference>
<dbReference type="PRINTS" id="PR00035">
    <property type="entry name" value="HTHGNTR"/>
</dbReference>
<comment type="caution">
    <text evidence="7">The sequence shown here is derived from an EMBL/GenBank/DDBJ whole genome shotgun (WGS) entry which is preliminary data.</text>
</comment>
<dbReference type="Gene3D" id="3.40.640.10">
    <property type="entry name" value="Type I PLP-dependent aspartate aminotransferase-like (Major domain)"/>
    <property type="match status" value="1"/>
</dbReference>
<comment type="similarity">
    <text evidence="1">In the C-terminal section; belongs to the class-I pyridoxal-phosphate-dependent aminotransferase family.</text>
</comment>
<dbReference type="InterPro" id="IPR015422">
    <property type="entry name" value="PyrdxlP-dep_Trfase_small"/>
</dbReference>
<keyword evidence="5" id="KW-0804">Transcription</keyword>
<dbReference type="InterPro" id="IPR036390">
    <property type="entry name" value="WH_DNA-bd_sf"/>
</dbReference>
<dbReference type="Gene3D" id="3.90.1150.10">
    <property type="entry name" value="Aspartate Aminotransferase, domain 1"/>
    <property type="match status" value="1"/>
</dbReference>
<evidence type="ECO:0000256" key="4">
    <source>
        <dbReference type="ARBA" id="ARBA00023125"/>
    </source>
</evidence>
<dbReference type="PANTHER" id="PTHR46577">
    <property type="entry name" value="HTH-TYPE TRANSCRIPTIONAL REGULATORY PROTEIN GABR"/>
    <property type="match status" value="1"/>
</dbReference>
<name>A0ABW0NR27_9MICO</name>
<dbReference type="GO" id="GO:0008483">
    <property type="term" value="F:transaminase activity"/>
    <property type="evidence" value="ECO:0007669"/>
    <property type="project" value="UniProtKB-KW"/>
</dbReference>
<accession>A0ABW0NR27</accession>
<keyword evidence="7" id="KW-0808">Transferase</keyword>
<dbReference type="CDD" id="cd07377">
    <property type="entry name" value="WHTH_GntR"/>
    <property type="match status" value="1"/>
</dbReference>
<dbReference type="SMART" id="SM00345">
    <property type="entry name" value="HTH_GNTR"/>
    <property type="match status" value="1"/>
</dbReference>
<dbReference type="SUPFAM" id="SSF53383">
    <property type="entry name" value="PLP-dependent transferases"/>
    <property type="match status" value="1"/>
</dbReference>
<dbReference type="InterPro" id="IPR051446">
    <property type="entry name" value="HTH_trans_reg/aminotransferase"/>
</dbReference>
<dbReference type="InterPro" id="IPR004839">
    <property type="entry name" value="Aminotransferase_I/II_large"/>
</dbReference>
<evidence type="ECO:0000256" key="1">
    <source>
        <dbReference type="ARBA" id="ARBA00005384"/>
    </source>
</evidence>
<evidence type="ECO:0000313" key="8">
    <source>
        <dbReference type="Proteomes" id="UP001596039"/>
    </source>
</evidence>
<evidence type="ECO:0000256" key="5">
    <source>
        <dbReference type="ARBA" id="ARBA00023163"/>
    </source>
</evidence>
<gene>
    <name evidence="7" type="ORF">ACFPJ4_07870</name>
</gene>
<evidence type="ECO:0000259" key="6">
    <source>
        <dbReference type="PROSITE" id="PS50949"/>
    </source>
</evidence>
<dbReference type="Pfam" id="PF00392">
    <property type="entry name" value="GntR"/>
    <property type="match status" value="1"/>
</dbReference>
<evidence type="ECO:0000256" key="3">
    <source>
        <dbReference type="ARBA" id="ARBA00023015"/>
    </source>
</evidence>
<reference evidence="8" key="1">
    <citation type="journal article" date="2019" name="Int. J. Syst. Evol. Microbiol.">
        <title>The Global Catalogue of Microorganisms (GCM) 10K type strain sequencing project: providing services to taxonomists for standard genome sequencing and annotation.</title>
        <authorList>
            <consortium name="The Broad Institute Genomics Platform"/>
            <consortium name="The Broad Institute Genome Sequencing Center for Infectious Disease"/>
            <person name="Wu L."/>
            <person name="Ma J."/>
        </authorList>
    </citation>
    <scope>NUCLEOTIDE SEQUENCE [LARGE SCALE GENOMIC DNA]</scope>
    <source>
        <strain evidence="8">CGMCC 4.6997</strain>
    </source>
</reference>
<protein>
    <submittedName>
        <fullName evidence="7">PLP-dependent aminotransferase family protein</fullName>
    </submittedName>
</protein>
<dbReference type="InterPro" id="IPR015421">
    <property type="entry name" value="PyrdxlP-dep_Trfase_major"/>
</dbReference>
<dbReference type="InterPro" id="IPR015424">
    <property type="entry name" value="PyrdxlP-dep_Trfase"/>
</dbReference>
<keyword evidence="2" id="KW-0663">Pyridoxal phosphate</keyword>
<dbReference type="Pfam" id="PF00155">
    <property type="entry name" value="Aminotran_1_2"/>
    <property type="match status" value="1"/>
</dbReference>
<keyword evidence="4" id="KW-0238">DNA-binding</keyword>
<evidence type="ECO:0000313" key="7">
    <source>
        <dbReference type="EMBL" id="MFC5502153.1"/>
    </source>
</evidence>
<dbReference type="PANTHER" id="PTHR46577:SF1">
    <property type="entry name" value="HTH-TYPE TRANSCRIPTIONAL REGULATORY PROTEIN GABR"/>
    <property type="match status" value="1"/>
</dbReference>
<evidence type="ECO:0000256" key="2">
    <source>
        <dbReference type="ARBA" id="ARBA00022898"/>
    </source>
</evidence>
<dbReference type="InterPro" id="IPR000524">
    <property type="entry name" value="Tscrpt_reg_HTH_GntR"/>
</dbReference>
<dbReference type="CDD" id="cd00609">
    <property type="entry name" value="AAT_like"/>
    <property type="match status" value="1"/>
</dbReference>
<proteinExistence type="inferred from homology"/>
<keyword evidence="8" id="KW-1185">Reference proteome</keyword>
<organism evidence="7 8">
    <name type="scientific">Lysinimonas soli</name>
    <dbReference type="NCBI Taxonomy" id="1074233"/>
    <lineage>
        <taxon>Bacteria</taxon>
        <taxon>Bacillati</taxon>
        <taxon>Actinomycetota</taxon>
        <taxon>Actinomycetes</taxon>
        <taxon>Micrococcales</taxon>
        <taxon>Microbacteriaceae</taxon>
        <taxon>Lysinimonas</taxon>
    </lineage>
</organism>